<dbReference type="InterPro" id="IPR004148">
    <property type="entry name" value="BAR_dom"/>
</dbReference>
<dbReference type="PROSITE" id="PS51021">
    <property type="entry name" value="BAR"/>
    <property type="match status" value="1"/>
</dbReference>
<dbReference type="GO" id="GO:0008021">
    <property type="term" value="C:synaptic vesicle"/>
    <property type="evidence" value="ECO:0007669"/>
    <property type="project" value="TreeGrafter"/>
</dbReference>
<dbReference type="InterPro" id="IPR003005">
    <property type="entry name" value="Amphiphysin"/>
</dbReference>
<evidence type="ECO:0000259" key="5">
    <source>
        <dbReference type="PROSITE" id="PS51021"/>
    </source>
</evidence>
<evidence type="ECO:0000313" key="7">
    <source>
        <dbReference type="Proteomes" id="UP000694402"/>
    </source>
</evidence>
<dbReference type="SUPFAM" id="SSF103657">
    <property type="entry name" value="BAR/IMD domain-like"/>
    <property type="match status" value="1"/>
</dbReference>
<dbReference type="PANTHER" id="PTHR46514">
    <property type="entry name" value="AMPHIPHYSIN"/>
    <property type="match status" value="1"/>
</dbReference>
<keyword evidence="7" id="KW-1185">Reference proteome</keyword>
<keyword evidence="2" id="KW-0963">Cytoplasm</keyword>
<feature type="compositionally biased region" description="Pro residues" evidence="4">
    <location>
        <begin position="280"/>
        <end position="300"/>
    </location>
</feature>
<gene>
    <name evidence="6" type="primary">bin1b</name>
</gene>
<feature type="domain" description="BAR" evidence="5">
    <location>
        <begin position="32"/>
        <end position="248"/>
    </location>
</feature>
<dbReference type="AlphaFoldDB" id="A0AAZ3PMV4"/>
<evidence type="ECO:0000256" key="1">
    <source>
        <dbReference type="ARBA" id="ARBA00004496"/>
    </source>
</evidence>
<reference evidence="6" key="2">
    <citation type="submission" date="2025-08" db="UniProtKB">
        <authorList>
            <consortium name="Ensembl"/>
        </authorList>
    </citation>
    <scope>IDENTIFICATION</scope>
</reference>
<dbReference type="GO" id="GO:0005886">
    <property type="term" value="C:plasma membrane"/>
    <property type="evidence" value="ECO:0007669"/>
    <property type="project" value="TreeGrafter"/>
</dbReference>
<organism evidence="6 7">
    <name type="scientific">Oncorhynchus tshawytscha</name>
    <name type="common">Chinook salmon</name>
    <name type="synonym">Salmo tshawytscha</name>
    <dbReference type="NCBI Taxonomy" id="74940"/>
    <lineage>
        <taxon>Eukaryota</taxon>
        <taxon>Metazoa</taxon>
        <taxon>Chordata</taxon>
        <taxon>Craniata</taxon>
        <taxon>Vertebrata</taxon>
        <taxon>Euteleostomi</taxon>
        <taxon>Actinopterygii</taxon>
        <taxon>Neopterygii</taxon>
        <taxon>Teleostei</taxon>
        <taxon>Protacanthopterygii</taxon>
        <taxon>Salmoniformes</taxon>
        <taxon>Salmonidae</taxon>
        <taxon>Salmoninae</taxon>
        <taxon>Oncorhynchus</taxon>
    </lineage>
</organism>
<protein>
    <recommendedName>
        <fullName evidence="5">BAR domain-containing protein</fullName>
    </recommendedName>
</protein>
<feature type="compositionally biased region" description="Low complexity" evidence="4">
    <location>
        <begin position="324"/>
        <end position="340"/>
    </location>
</feature>
<dbReference type="InterPro" id="IPR027267">
    <property type="entry name" value="AH/BAR_dom_sf"/>
</dbReference>
<dbReference type="Gene3D" id="1.20.1270.60">
    <property type="entry name" value="Arfaptin homology (AH) domain/BAR domain"/>
    <property type="match status" value="1"/>
</dbReference>
<feature type="compositionally biased region" description="Basic and acidic residues" evidence="4">
    <location>
        <begin position="358"/>
        <end position="370"/>
    </location>
</feature>
<dbReference type="Pfam" id="PF03114">
    <property type="entry name" value="BAR"/>
    <property type="match status" value="1"/>
</dbReference>
<comment type="subcellular location">
    <subcellularLocation>
        <location evidence="1">Cytoplasm</location>
    </subcellularLocation>
</comment>
<keyword evidence="3" id="KW-0175">Coiled coil</keyword>
<reference evidence="6" key="3">
    <citation type="submission" date="2025-09" db="UniProtKB">
        <authorList>
            <consortium name="Ensembl"/>
        </authorList>
    </citation>
    <scope>IDENTIFICATION</scope>
</reference>
<dbReference type="Proteomes" id="UP000694402">
    <property type="component" value="Unassembled WGS sequence"/>
</dbReference>
<dbReference type="SMART" id="SM00721">
    <property type="entry name" value="BAR"/>
    <property type="match status" value="1"/>
</dbReference>
<feature type="compositionally biased region" description="Basic and acidic residues" evidence="4">
    <location>
        <begin position="248"/>
        <end position="263"/>
    </location>
</feature>
<evidence type="ECO:0000256" key="3">
    <source>
        <dbReference type="SAM" id="Coils"/>
    </source>
</evidence>
<evidence type="ECO:0000256" key="2">
    <source>
        <dbReference type="ARBA" id="ARBA00022490"/>
    </source>
</evidence>
<reference evidence="7" key="1">
    <citation type="journal article" date="2018" name="PLoS ONE">
        <title>Chinook salmon (Oncorhynchus tshawytscha) genome and transcriptome.</title>
        <authorList>
            <person name="Christensen K.A."/>
            <person name="Leong J.S."/>
            <person name="Sakhrani D."/>
            <person name="Biagi C.A."/>
            <person name="Minkley D.R."/>
            <person name="Withler R.E."/>
            <person name="Rondeau E.B."/>
            <person name="Koop B.F."/>
            <person name="Devlin R.H."/>
        </authorList>
    </citation>
    <scope>NUCLEOTIDE SEQUENCE [LARGE SCALE GENOMIC DNA]</scope>
</reference>
<dbReference type="FunFam" id="1.20.1270.60:FF:000007">
    <property type="entry name" value="Bridging integrator 1, isoform CRA_e"/>
    <property type="match status" value="1"/>
</dbReference>
<feature type="compositionally biased region" description="Polar residues" evidence="4">
    <location>
        <begin position="465"/>
        <end position="480"/>
    </location>
</feature>
<dbReference type="PANTHER" id="PTHR46514:SF7">
    <property type="entry name" value="BRIDGING INTEGRATOR 1B"/>
    <property type="match status" value="1"/>
</dbReference>
<sequence length="489" mass="53345">MAEEQGKTGKGINTGKLATSMQKRLSRAQEKVLQKLGKADETRDTAFEEGVANFNKQMAEGTKLQKDLRAYLAAVKTMHDASKRLQDCLADMYEPEWFGKEEVDTIAEETDILWSDYHDKLVDNSMIAMDTYLAQFPDIKARIAKRDRKMTDYDSARHHFGSLQKGKKQDQAKIAKAEEELGRAQKVFEEINVDLQDELPQLWNSRVGFYVNTFQSMAGYQQRFHKDMGKLNQDLNDVMTKLDEQRLAKKAGKDWKPGPKKSEAAAANHSVTPDAAPKTRPAPPGPAPVRPPPSPRPSLTPAPDTQQQDIISFDGEALVPDANTTTPSQATAPSQATTPSQPQPEPEQPPAVEEPQQNDDKESQETKAGWEEDEPAANQGGWGSDETGAAPSWDTEGTQASQACWDQDVTQTGHSQGGWGDNGAQVGEEAADAASDGQAGWGDAGAQAGWAEEPAADGQVGWAESGQTGWADSEQSVSTRGTRKYCRGV</sequence>
<dbReference type="GO" id="GO:0048156">
    <property type="term" value="F:tau protein binding"/>
    <property type="evidence" value="ECO:0007669"/>
    <property type="project" value="TreeGrafter"/>
</dbReference>
<feature type="compositionally biased region" description="Low complexity" evidence="4">
    <location>
        <begin position="444"/>
        <end position="453"/>
    </location>
</feature>
<feature type="region of interest" description="Disordered" evidence="4">
    <location>
        <begin position="248"/>
        <end position="489"/>
    </location>
</feature>
<feature type="compositionally biased region" description="Polar residues" evidence="4">
    <location>
        <begin position="395"/>
        <end position="414"/>
    </location>
</feature>
<proteinExistence type="predicted"/>
<evidence type="ECO:0000313" key="6">
    <source>
        <dbReference type="Ensembl" id="ENSOTSP00005118117.1"/>
    </source>
</evidence>
<evidence type="ECO:0000256" key="4">
    <source>
        <dbReference type="SAM" id="MobiDB-lite"/>
    </source>
</evidence>
<dbReference type="GO" id="GO:0005543">
    <property type="term" value="F:phospholipid binding"/>
    <property type="evidence" value="ECO:0007669"/>
    <property type="project" value="TreeGrafter"/>
</dbReference>
<accession>A0AAZ3PMV4</accession>
<feature type="coiled-coil region" evidence="3">
    <location>
        <begin position="167"/>
        <end position="194"/>
    </location>
</feature>
<name>A0AAZ3PMV4_ONCTS</name>
<dbReference type="PRINTS" id="PR01251">
    <property type="entry name" value="AMPHIPHYSIN"/>
</dbReference>
<dbReference type="GeneTree" id="ENSGT00950000182882"/>
<feature type="region of interest" description="Disordered" evidence="4">
    <location>
        <begin position="1"/>
        <end position="20"/>
    </location>
</feature>
<dbReference type="Ensembl" id="ENSOTST00005125812.1">
    <property type="protein sequence ID" value="ENSOTSP00005118117.1"/>
    <property type="gene ID" value="ENSOTSG00005017227.2"/>
</dbReference>